<gene>
    <name evidence="7" type="ORF">BXZ70DRAFT_1002008</name>
</gene>
<dbReference type="InterPro" id="IPR012967">
    <property type="entry name" value="COMT_dimerisation"/>
</dbReference>
<dbReference type="Gene3D" id="1.10.10.10">
    <property type="entry name" value="Winged helix-like DNA-binding domain superfamily/Winged helix DNA-binding domain"/>
    <property type="match status" value="1"/>
</dbReference>
<dbReference type="SUPFAM" id="SSF46785">
    <property type="entry name" value="Winged helix' DNA-binding domain"/>
    <property type="match status" value="1"/>
</dbReference>
<organism evidence="7 8">
    <name type="scientific">Cristinia sonorae</name>
    <dbReference type="NCBI Taxonomy" id="1940300"/>
    <lineage>
        <taxon>Eukaryota</taxon>
        <taxon>Fungi</taxon>
        <taxon>Dikarya</taxon>
        <taxon>Basidiomycota</taxon>
        <taxon>Agaricomycotina</taxon>
        <taxon>Agaricomycetes</taxon>
        <taxon>Agaricomycetidae</taxon>
        <taxon>Agaricales</taxon>
        <taxon>Pleurotineae</taxon>
        <taxon>Stephanosporaceae</taxon>
        <taxon>Cristinia</taxon>
    </lineage>
</organism>
<protein>
    <submittedName>
        <fullName evidence="7">S-adenosyl-L-methionine-dependent methyltransferase</fullName>
    </submittedName>
</protein>
<name>A0A8K0UHT9_9AGAR</name>
<dbReference type="InterPro" id="IPR001077">
    <property type="entry name" value="COMT_C"/>
</dbReference>
<dbReference type="InterPro" id="IPR016461">
    <property type="entry name" value="COMT-like"/>
</dbReference>
<keyword evidence="1 7" id="KW-0489">Methyltransferase</keyword>
<evidence type="ECO:0000256" key="2">
    <source>
        <dbReference type="ARBA" id="ARBA00022679"/>
    </source>
</evidence>
<evidence type="ECO:0000256" key="1">
    <source>
        <dbReference type="ARBA" id="ARBA00022603"/>
    </source>
</evidence>
<dbReference type="GO" id="GO:0008171">
    <property type="term" value="F:O-methyltransferase activity"/>
    <property type="evidence" value="ECO:0007669"/>
    <property type="project" value="InterPro"/>
</dbReference>
<dbReference type="InterPro" id="IPR036388">
    <property type="entry name" value="WH-like_DNA-bd_sf"/>
</dbReference>
<evidence type="ECO:0000256" key="3">
    <source>
        <dbReference type="ARBA" id="ARBA00022691"/>
    </source>
</evidence>
<dbReference type="InterPro" id="IPR029063">
    <property type="entry name" value="SAM-dependent_MTases_sf"/>
</dbReference>
<dbReference type="PANTHER" id="PTHR43712">
    <property type="entry name" value="PUTATIVE (AFU_ORTHOLOGUE AFUA_4G14580)-RELATED"/>
    <property type="match status" value="1"/>
</dbReference>
<feature type="domain" description="O-methyltransferase dimerisation" evidence="6">
    <location>
        <begin position="76"/>
        <end position="156"/>
    </location>
</feature>
<evidence type="ECO:0000259" key="5">
    <source>
        <dbReference type="Pfam" id="PF00891"/>
    </source>
</evidence>
<reference evidence="7" key="1">
    <citation type="journal article" date="2021" name="New Phytol.">
        <title>Evolutionary innovations through gain and loss of genes in the ectomycorrhizal Boletales.</title>
        <authorList>
            <person name="Wu G."/>
            <person name="Miyauchi S."/>
            <person name="Morin E."/>
            <person name="Kuo A."/>
            <person name="Drula E."/>
            <person name="Varga T."/>
            <person name="Kohler A."/>
            <person name="Feng B."/>
            <person name="Cao Y."/>
            <person name="Lipzen A."/>
            <person name="Daum C."/>
            <person name="Hundley H."/>
            <person name="Pangilinan J."/>
            <person name="Johnson J."/>
            <person name="Barry K."/>
            <person name="LaButti K."/>
            <person name="Ng V."/>
            <person name="Ahrendt S."/>
            <person name="Min B."/>
            <person name="Choi I.G."/>
            <person name="Park H."/>
            <person name="Plett J.M."/>
            <person name="Magnuson J."/>
            <person name="Spatafora J.W."/>
            <person name="Nagy L.G."/>
            <person name="Henrissat B."/>
            <person name="Grigoriev I.V."/>
            <person name="Yang Z.L."/>
            <person name="Xu J."/>
            <person name="Martin F.M."/>
        </authorList>
    </citation>
    <scope>NUCLEOTIDE SEQUENCE</scope>
    <source>
        <strain evidence="7">KKN 215</strain>
    </source>
</reference>
<evidence type="ECO:0000256" key="4">
    <source>
        <dbReference type="SAM" id="MobiDB-lite"/>
    </source>
</evidence>
<evidence type="ECO:0000313" key="7">
    <source>
        <dbReference type="EMBL" id="KAH8090989.1"/>
    </source>
</evidence>
<keyword evidence="3" id="KW-0949">S-adenosyl-L-methionine</keyword>
<feature type="compositionally biased region" description="Polar residues" evidence="4">
    <location>
        <begin position="33"/>
        <end position="46"/>
    </location>
</feature>
<dbReference type="PROSITE" id="PS51683">
    <property type="entry name" value="SAM_OMT_II"/>
    <property type="match status" value="1"/>
</dbReference>
<keyword evidence="2" id="KW-0808">Transferase</keyword>
<dbReference type="OrthoDB" id="1606438at2759"/>
<dbReference type="PANTHER" id="PTHR43712:SF2">
    <property type="entry name" value="O-METHYLTRANSFERASE CICE"/>
    <property type="match status" value="1"/>
</dbReference>
<dbReference type="AlphaFoldDB" id="A0A8K0UHT9"/>
<feature type="domain" description="O-methyltransferase C-terminal" evidence="5">
    <location>
        <begin position="260"/>
        <end position="436"/>
    </location>
</feature>
<sequence>MSLDAKIATLRAAIQLLNTSSETVIAEWLKEAQSPSPKQSDGSSVPSHELHNARRTMVGAMGVCGDLVQDPRARLMEMALGFYEPRALHVVAEAKVADILDEGEHEKGVSIEELSRKTGIKDHKLARVLRTLCSTHVFTEVSYNHFANSPTSQVLVGNEALRSFIVTMAWSVYTSSVALPTVLFDPVKSQSDSALETAFQTGHNTKAHYFEWLEQAQVQPDGTTKQRRELPAFGLAMLGGGRALGVPLYRDYPWQDLGAATVVDVGGGVGGMSMDLARIHPNLKFVIQDRPAVVEQGKTIWQRDFPEAVEGGRVTLMAHDFFAEQPVKGAEVYHMRYIIHDWPDDDCVKILSALRPALTSPNSRILLSDTVMLTTAPSSASSASSASFTTAPAPLPLNFGLANRYQHLRDLNMMTLLNGRERSPEEFGELARRAGLRVERFWECRGYVWITELRLAGEV</sequence>
<dbReference type="Proteomes" id="UP000813824">
    <property type="component" value="Unassembled WGS sequence"/>
</dbReference>
<accession>A0A8K0UHT9</accession>
<dbReference type="InterPro" id="IPR036390">
    <property type="entry name" value="WH_DNA-bd_sf"/>
</dbReference>
<dbReference type="GO" id="GO:0032259">
    <property type="term" value="P:methylation"/>
    <property type="evidence" value="ECO:0007669"/>
    <property type="project" value="UniProtKB-KW"/>
</dbReference>
<feature type="region of interest" description="Disordered" evidence="4">
    <location>
        <begin position="31"/>
        <end position="50"/>
    </location>
</feature>
<dbReference type="SUPFAM" id="SSF53335">
    <property type="entry name" value="S-adenosyl-L-methionine-dependent methyltransferases"/>
    <property type="match status" value="1"/>
</dbReference>
<dbReference type="Gene3D" id="3.40.50.150">
    <property type="entry name" value="Vaccinia Virus protein VP39"/>
    <property type="match status" value="1"/>
</dbReference>
<comment type="caution">
    <text evidence="7">The sequence shown here is derived from an EMBL/GenBank/DDBJ whole genome shotgun (WGS) entry which is preliminary data.</text>
</comment>
<dbReference type="Pfam" id="PF00891">
    <property type="entry name" value="Methyltransf_2"/>
    <property type="match status" value="1"/>
</dbReference>
<dbReference type="GO" id="GO:0046983">
    <property type="term" value="F:protein dimerization activity"/>
    <property type="evidence" value="ECO:0007669"/>
    <property type="project" value="InterPro"/>
</dbReference>
<dbReference type="Pfam" id="PF08100">
    <property type="entry name" value="Dimerisation"/>
    <property type="match status" value="1"/>
</dbReference>
<dbReference type="EMBL" id="JAEVFJ010000037">
    <property type="protein sequence ID" value="KAH8090989.1"/>
    <property type="molecule type" value="Genomic_DNA"/>
</dbReference>
<evidence type="ECO:0000259" key="6">
    <source>
        <dbReference type="Pfam" id="PF08100"/>
    </source>
</evidence>
<proteinExistence type="predicted"/>
<keyword evidence="8" id="KW-1185">Reference proteome</keyword>
<evidence type="ECO:0000313" key="8">
    <source>
        <dbReference type="Proteomes" id="UP000813824"/>
    </source>
</evidence>